<feature type="region of interest" description="Disordered" evidence="1">
    <location>
        <begin position="1"/>
        <end position="23"/>
    </location>
</feature>
<dbReference type="EnsemblMetazoa" id="CJA32575b.1">
    <property type="protein sequence ID" value="CJA32575b.1"/>
    <property type="gene ID" value="WBGene00208422"/>
</dbReference>
<dbReference type="AlphaFoldDB" id="A0A8R1EAH7"/>
<evidence type="ECO:0000313" key="3">
    <source>
        <dbReference type="Proteomes" id="UP000005237"/>
    </source>
</evidence>
<sequence length="72" mass="8301">MTYSKKPTTRSTRHTAELPFTSSGSSCMTLFRTLFTMAPPTVSFVLDTYSVKRQPERNRHRSVKYIIGDRNL</sequence>
<keyword evidence="3" id="KW-1185">Reference proteome</keyword>
<evidence type="ECO:0000256" key="1">
    <source>
        <dbReference type="SAM" id="MobiDB-lite"/>
    </source>
</evidence>
<protein>
    <submittedName>
        <fullName evidence="2">Uncharacterized protein</fullName>
    </submittedName>
</protein>
<reference evidence="2" key="2">
    <citation type="submission" date="2022-06" db="UniProtKB">
        <authorList>
            <consortium name="EnsemblMetazoa"/>
        </authorList>
    </citation>
    <scope>IDENTIFICATION</scope>
    <source>
        <strain evidence="2">DF5081</strain>
    </source>
</reference>
<reference evidence="3" key="1">
    <citation type="submission" date="2010-08" db="EMBL/GenBank/DDBJ databases">
        <authorList>
            <consortium name="Caenorhabditis japonica Sequencing Consortium"/>
            <person name="Wilson R.K."/>
        </authorList>
    </citation>
    <scope>NUCLEOTIDE SEQUENCE [LARGE SCALE GENOMIC DNA]</scope>
    <source>
        <strain evidence="3">DF5081</strain>
    </source>
</reference>
<accession>A0A8R1EAH7</accession>
<name>A0A8R1EAH7_CAEJA</name>
<organism evidence="2 3">
    <name type="scientific">Caenorhabditis japonica</name>
    <dbReference type="NCBI Taxonomy" id="281687"/>
    <lineage>
        <taxon>Eukaryota</taxon>
        <taxon>Metazoa</taxon>
        <taxon>Ecdysozoa</taxon>
        <taxon>Nematoda</taxon>
        <taxon>Chromadorea</taxon>
        <taxon>Rhabditida</taxon>
        <taxon>Rhabditina</taxon>
        <taxon>Rhabditomorpha</taxon>
        <taxon>Rhabditoidea</taxon>
        <taxon>Rhabditidae</taxon>
        <taxon>Peloderinae</taxon>
        <taxon>Caenorhabditis</taxon>
    </lineage>
</organism>
<proteinExistence type="predicted"/>
<dbReference type="Proteomes" id="UP000005237">
    <property type="component" value="Unassembled WGS sequence"/>
</dbReference>
<evidence type="ECO:0000313" key="2">
    <source>
        <dbReference type="EnsemblMetazoa" id="CJA32575b.1"/>
    </source>
</evidence>